<dbReference type="AlphaFoldDB" id="A0A1C3TSC3"/>
<dbReference type="EMBL" id="LT604072">
    <property type="protein sequence ID" value="SCB06091.1"/>
    <property type="molecule type" value="Genomic_DNA"/>
</dbReference>
<protein>
    <submittedName>
        <fullName evidence="1">Uncharacterized protein</fullName>
    </submittedName>
</protein>
<reference evidence="2" key="1">
    <citation type="submission" date="2016-07" db="EMBL/GenBank/DDBJ databases">
        <authorList>
            <person name="Jaenicke Sebastian"/>
        </authorList>
    </citation>
    <scope>NUCLEOTIDE SEQUENCE [LARGE SCALE GENOMIC DNA]</scope>
</reference>
<sequence length="289" mass="32511">MRFGDNVVLVEGSKRVALYHMALGKLIRAPLFVADFGTGNREPKGDIELRTAEKLISAGYLQRENESKWLPYTVQATTPNISPISNLVVLGSVDNYRRLRHLLEKDELAYLVRHVVILNADANLDFAGLMRKYALSYELAGEVSDGIYSKVFSKLGDHVATRRPVKLKNNRDLLRIDYRTMIVLMNYVESVGTIFIDALGNVTPHVNEKHFVLGAIDVTGLDGIISGEAYQRHISNRKAKRVRCGSCELRLACLHSFVERVDPSDISSEPTMCIYDPHDESYQNALFAR</sequence>
<accession>A0A1C3TSC3</accession>
<name>A0A1C3TSC3_XANCT</name>
<evidence type="ECO:0000313" key="2">
    <source>
        <dbReference type="Proteomes" id="UP000093071"/>
    </source>
</evidence>
<dbReference type="Proteomes" id="UP000093071">
    <property type="component" value="Chromosome I"/>
</dbReference>
<evidence type="ECO:0000313" key="1">
    <source>
        <dbReference type="EMBL" id="SCB06091.1"/>
    </source>
</evidence>
<organism evidence="1 2">
    <name type="scientific">Xanthomonas translucens pv. translucens DSM 18974</name>
    <dbReference type="NCBI Taxonomy" id="1261556"/>
    <lineage>
        <taxon>Bacteria</taxon>
        <taxon>Pseudomonadati</taxon>
        <taxon>Pseudomonadota</taxon>
        <taxon>Gammaproteobacteria</taxon>
        <taxon>Lysobacterales</taxon>
        <taxon>Lysobacteraceae</taxon>
        <taxon>Xanthomonas</taxon>
        <taxon>Xanthomonas translucens group</taxon>
    </lineage>
</organism>
<proteinExistence type="predicted"/>
<gene>
    <name evidence="1" type="ORF">BN444_00974</name>
</gene>